<dbReference type="CTD" id="20204367"/>
<dbReference type="RefSeq" id="XP_009017957.1">
    <property type="nucleotide sequence ID" value="XM_009019709.1"/>
</dbReference>
<gene>
    <name evidence="2" type="primary">20204367</name>
    <name evidence="1" type="ORF">HELRODRAFT_173090</name>
</gene>
<dbReference type="Gene3D" id="3.30.40.10">
    <property type="entry name" value="Zinc/RING finger domain, C3HC4 (zinc finger)"/>
    <property type="match status" value="1"/>
</dbReference>
<name>T1F6B8_HELRO</name>
<dbReference type="KEGG" id="hro:HELRODRAFT_173090"/>
<dbReference type="PANTHER" id="PTHR37445:SF3">
    <property type="entry name" value="ZINC FINGER PHD-TYPE DOMAIN-CONTAINING PROTEIN"/>
    <property type="match status" value="1"/>
</dbReference>
<dbReference type="InParanoid" id="T1F6B8"/>
<dbReference type="PANTHER" id="PTHR37445">
    <property type="entry name" value="PROTEIN CBG24663"/>
    <property type="match status" value="1"/>
</dbReference>
<dbReference type="GeneID" id="20204367"/>
<evidence type="ECO:0000313" key="3">
    <source>
        <dbReference type="Proteomes" id="UP000015101"/>
    </source>
</evidence>
<evidence type="ECO:0000313" key="1">
    <source>
        <dbReference type="EMBL" id="ESO04021.1"/>
    </source>
</evidence>
<reference evidence="3" key="1">
    <citation type="submission" date="2012-12" db="EMBL/GenBank/DDBJ databases">
        <authorList>
            <person name="Hellsten U."/>
            <person name="Grimwood J."/>
            <person name="Chapman J.A."/>
            <person name="Shapiro H."/>
            <person name="Aerts A."/>
            <person name="Otillar R.P."/>
            <person name="Terry A.Y."/>
            <person name="Boore J.L."/>
            <person name="Simakov O."/>
            <person name="Marletaz F."/>
            <person name="Cho S.-J."/>
            <person name="Edsinger-Gonzales E."/>
            <person name="Havlak P."/>
            <person name="Kuo D.-H."/>
            <person name="Larsson T."/>
            <person name="Lv J."/>
            <person name="Arendt D."/>
            <person name="Savage R."/>
            <person name="Osoegawa K."/>
            <person name="de Jong P."/>
            <person name="Lindberg D.R."/>
            <person name="Seaver E.C."/>
            <person name="Weisblat D.A."/>
            <person name="Putnam N.H."/>
            <person name="Grigoriev I.V."/>
            <person name="Rokhsar D.S."/>
        </authorList>
    </citation>
    <scope>NUCLEOTIDE SEQUENCE</scope>
</reference>
<dbReference type="InterPro" id="IPR013083">
    <property type="entry name" value="Znf_RING/FYVE/PHD"/>
</dbReference>
<keyword evidence="3" id="KW-1185">Reference proteome</keyword>
<accession>T1F6B8</accession>
<dbReference type="EMBL" id="KB096551">
    <property type="protein sequence ID" value="ESO04021.1"/>
    <property type="molecule type" value="Genomic_DNA"/>
</dbReference>
<dbReference type="AlphaFoldDB" id="T1F6B8"/>
<dbReference type="HOGENOM" id="CLU_000680_29_0_1"/>
<dbReference type="Proteomes" id="UP000015101">
    <property type="component" value="Unassembled WGS sequence"/>
</dbReference>
<reference evidence="1 3" key="2">
    <citation type="journal article" date="2013" name="Nature">
        <title>Insights into bilaterian evolution from three spiralian genomes.</title>
        <authorList>
            <person name="Simakov O."/>
            <person name="Marletaz F."/>
            <person name="Cho S.J."/>
            <person name="Edsinger-Gonzales E."/>
            <person name="Havlak P."/>
            <person name="Hellsten U."/>
            <person name="Kuo D.H."/>
            <person name="Larsson T."/>
            <person name="Lv J."/>
            <person name="Arendt D."/>
            <person name="Savage R."/>
            <person name="Osoegawa K."/>
            <person name="de Jong P."/>
            <person name="Grimwood J."/>
            <person name="Chapman J.A."/>
            <person name="Shapiro H."/>
            <person name="Aerts A."/>
            <person name="Otillar R.P."/>
            <person name="Terry A.Y."/>
            <person name="Boore J.L."/>
            <person name="Grigoriev I.V."/>
            <person name="Lindberg D.R."/>
            <person name="Seaver E.C."/>
            <person name="Weisblat D.A."/>
            <person name="Putnam N.H."/>
            <person name="Rokhsar D.S."/>
        </authorList>
    </citation>
    <scope>NUCLEOTIDE SEQUENCE</scope>
</reference>
<dbReference type="EnsemblMetazoa" id="HelroT173090">
    <property type="protein sequence ID" value="HelroP173090"/>
    <property type="gene ID" value="HelroG173090"/>
</dbReference>
<organism evidence="2 3">
    <name type="scientific">Helobdella robusta</name>
    <name type="common">Californian leech</name>
    <dbReference type="NCBI Taxonomy" id="6412"/>
    <lineage>
        <taxon>Eukaryota</taxon>
        <taxon>Metazoa</taxon>
        <taxon>Spiralia</taxon>
        <taxon>Lophotrochozoa</taxon>
        <taxon>Annelida</taxon>
        <taxon>Clitellata</taxon>
        <taxon>Hirudinea</taxon>
        <taxon>Rhynchobdellida</taxon>
        <taxon>Glossiphoniidae</taxon>
        <taxon>Helobdella</taxon>
    </lineage>
</organism>
<sequence length="275" mass="31377">MSPKCAKCLGGTNVKDKDSVLRCSRCDIVVHVKCISTSDSLLDALKNCSGLKWFSDSCVKLPFNLDSLSKSVDASRQDILDKIDSNKNEMITRLEKLDEVNTQVRSEIVSLKMLITSNENKLVDIDRTDTSIRHDIKSLKQEMSTTFASIVSKEVKKNTEIINNEVRTVQKVLTEVNEMKNRESNLMVFRLVESDNDRTDVMKILQHLVEDISEKDVLRTTRLADKFAGVGLCDDLTKEQRQEYKTFVEKAKSMQSDDKENFFYTVSEDQLEDGR</sequence>
<reference evidence="2" key="3">
    <citation type="submission" date="2015-06" db="UniProtKB">
        <authorList>
            <consortium name="EnsemblMetazoa"/>
        </authorList>
    </citation>
    <scope>IDENTIFICATION</scope>
</reference>
<proteinExistence type="predicted"/>
<evidence type="ECO:0000313" key="2">
    <source>
        <dbReference type="EnsemblMetazoa" id="HelroP173090"/>
    </source>
</evidence>
<dbReference type="EMBL" id="AMQM01004442">
    <property type="status" value="NOT_ANNOTATED_CDS"/>
    <property type="molecule type" value="Genomic_DNA"/>
</dbReference>
<protein>
    <submittedName>
        <fullName evidence="1 2">Uncharacterized protein</fullName>
    </submittedName>
</protein>